<reference evidence="2" key="1">
    <citation type="submission" date="2022-10" db="EMBL/GenBank/DDBJ databases">
        <title>Culturing micro-colonial fungi from biological soil crusts in the Mojave desert and describing Neophaeococcomyces mojavensis, and introducing the new genera and species Taxawa tesnikishii.</title>
        <authorList>
            <person name="Kurbessoian T."/>
            <person name="Stajich J.E."/>
        </authorList>
    </citation>
    <scope>NUCLEOTIDE SEQUENCE</scope>
    <source>
        <strain evidence="2">TK_35</strain>
    </source>
</reference>
<evidence type="ECO:0000256" key="1">
    <source>
        <dbReference type="SAM" id="MobiDB-lite"/>
    </source>
</evidence>
<keyword evidence="3" id="KW-1185">Reference proteome</keyword>
<accession>A0AA39CN08</accession>
<evidence type="ECO:0000313" key="2">
    <source>
        <dbReference type="EMBL" id="KAJ9613789.1"/>
    </source>
</evidence>
<dbReference type="Proteomes" id="UP001172681">
    <property type="component" value="Unassembled WGS sequence"/>
</dbReference>
<feature type="region of interest" description="Disordered" evidence="1">
    <location>
        <begin position="142"/>
        <end position="172"/>
    </location>
</feature>
<comment type="caution">
    <text evidence="2">The sequence shown here is derived from an EMBL/GenBank/DDBJ whole genome shotgun (WGS) entry which is preliminary data.</text>
</comment>
<organism evidence="2 3">
    <name type="scientific">Knufia peltigerae</name>
    <dbReference type="NCBI Taxonomy" id="1002370"/>
    <lineage>
        <taxon>Eukaryota</taxon>
        <taxon>Fungi</taxon>
        <taxon>Dikarya</taxon>
        <taxon>Ascomycota</taxon>
        <taxon>Pezizomycotina</taxon>
        <taxon>Eurotiomycetes</taxon>
        <taxon>Chaetothyriomycetidae</taxon>
        <taxon>Chaetothyriales</taxon>
        <taxon>Trichomeriaceae</taxon>
        <taxon>Knufia</taxon>
    </lineage>
</organism>
<evidence type="ECO:0000313" key="3">
    <source>
        <dbReference type="Proteomes" id="UP001172681"/>
    </source>
</evidence>
<gene>
    <name evidence="2" type="ORF">H2204_014642</name>
</gene>
<sequence length="172" mass="19746">MTITQEITMTPQPEQDKLLPKDATNTTMPAPKLARKSRPPPSLFFKKDKKKPANAQIGTFDKLGQTDFERGFSEGGPVTTIKRPDLVLLQSRRGFNKKEMKLGFQHRPSETIIPIAKDAKTISQEGKMRELLAFTKAEKEIREEAKKRKRDQTEDDKEAGKQREQLKKKRRV</sequence>
<dbReference type="AlphaFoldDB" id="A0AA39CN08"/>
<feature type="region of interest" description="Disordered" evidence="1">
    <location>
        <begin position="1"/>
        <end position="79"/>
    </location>
</feature>
<proteinExistence type="predicted"/>
<dbReference type="EMBL" id="JAPDRN010000193">
    <property type="protein sequence ID" value="KAJ9613789.1"/>
    <property type="molecule type" value="Genomic_DNA"/>
</dbReference>
<name>A0AA39CN08_9EURO</name>
<feature type="compositionally biased region" description="Polar residues" evidence="1">
    <location>
        <begin position="1"/>
        <end position="13"/>
    </location>
</feature>
<protein>
    <submittedName>
        <fullName evidence="2">Uncharacterized protein</fullName>
    </submittedName>
</protein>